<reference evidence="2" key="1">
    <citation type="submission" date="2013-01" db="EMBL/GenBank/DDBJ databases">
        <title>Draft Genome Sequence of a Mulberry Tree, Morus notabilis C.K. Schneid.</title>
        <authorList>
            <person name="He N."/>
            <person name="Zhao S."/>
        </authorList>
    </citation>
    <scope>NUCLEOTIDE SEQUENCE</scope>
</reference>
<dbReference type="InterPro" id="IPR038980">
    <property type="entry name" value="ATM_plant"/>
</dbReference>
<accession>W9RJP1</accession>
<dbReference type="GO" id="GO:0006974">
    <property type="term" value="P:DNA damage response"/>
    <property type="evidence" value="ECO:0007669"/>
    <property type="project" value="InterPro"/>
</dbReference>
<proteinExistence type="predicted"/>
<dbReference type="EMBL" id="KE345130">
    <property type="protein sequence ID" value="EXB94190.1"/>
    <property type="molecule type" value="Genomic_DNA"/>
</dbReference>
<name>W9RJP1_9ROSA</name>
<dbReference type="AlphaFoldDB" id="W9RJP1"/>
<sequence length="171" mass="19438">MLQGLSASVTPVHSMSPFDSSKSRIMDLELDVNDDAGDVDILAVCGKRSSGISSSVEKWKFNMISLISGFFSVLHVVTWDILFELMDKECNSKVRERILYNLCQHPYWSPSSNFTDLSLMHLRDLINQTAELDHLEWSGHVKLVDCICDFVLLSPQIGQVIFNEDYKCLYL</sequence>
<dbReference type="PANTHER" id="PTHR37079">
    <property type="entry name" value="SERINE/THREONINE-PROTEIN KINASE ATM"/>
    <property type="match status" value="1"/>
</dbReference>
<dbReference type="GO" id="GO:0004674">
    <property type="term" value="F:protein serine/threonine kinase activity"/>
    <property type="evidence" value="ECO:0007669"/>
    <property type="project" value="InterPro"/>
</dbReference>
<keyword evidence="2" id="KW-1185">Reference proteome</keyword>
<dbReference type="eggNOG" id="KOG0892">
    <property type="taxonomic scope" value="Eukaryota"/>
</dbReference>
<dbReference type="STRING" id="981085.W9RJP1"/>
<organism evidence="1 2">
    <name type="scientific">Morus notabilis</name>
    <dbReference type="NCBI Taxonomy" id="981085"/>
    <lineage>
        <taxon>Eukaryota</taxon>
        <taxon>Viridiplantae</taxon>
        <taxon>Streptophyta</taxon>
        <taxon>Embryophyta</taxon>
        <taxon>Tracheophyta</taxon>
        <taxon>Spermatophyta</taxon>
        <taxon>Magnoliopsida</taxon>
        <taxon>eudicotyledons</taxon>
        <taxon>Gunneridae</taxon>
        <taxon>Pentapetalae</taxon>
        <taxon>rosids</taxon>
        <taxon>fabids</taxon>
        <taxon>Rosales</taxon>
        <taxon>Moraceae</taxon>
        <taxon>Moreae</taxon>
        <taxon>Morus</taxon>
    </lineage>
</organism>
<evidence type="ECO:0000313" key="2">
    <source>
        <dbReference type="Proteomes" id="UP000030645"/>
    </source>
</evidence>
<protein>
    <submittedName>
        <fullName evidence="1">Uncharacterized protein</fullName>
    </submittedName>
</protein>
<gene>
    <name evidence="1" type="ORF">L484_007853</name>
</gene>
<dbReference type="Proteomes" id="UP000030645">
    <property type="component" value="Unassembled WGS sequence"/>
</dbReference>
<evidence type="ECO:0000313" key="1">
    <source>
        <dbReference type="EMBL" id="EXB94190.1"/>
    </source>
</evidence>
<dbReference type="PANTHER" id="PTHR37079:SF4">
    <property type="entry name" value="SERINE_THREONINE-PROTEIN KINASE ATM"/>
    <property type="match status" value="1"/>
</dbReference>